<dbReference type="eggNOG" id="COG1305">
    <property type="taxonomic scope" value="Bacteria"/>
</dbReference>
<dbReference type="GO" id="GO:0008233">
    <property type="term" value="F:peptidase activity"/>
    <property type="evidence" value="ECO:0007669"/>
    <property type="project" value="UniProtKB-KW"/>
</dbReference>
<feature type="domain" description="Transglutaminase-like" evidence="2">
    <location>
        <begin position="507"/>
        <end position="577"/>
    </location>
</feature>
<dbReference type="RefSeq" id="WP_016482075.1">
    <property type="nucleotide sequence ID" value="NC_021487.1"/>
</dbReference>
<keyword evidence="3" id="KW-0378">Hydrolase</keyword>
<name>S0EXJ1_CHTCT</name>
<evidence type="ECO:0000313" key="3">
    <source>
        <dbReference type="EMBL" id="CCW34513.1"/>
    </source>
</evidence>
<dbReference type="Pfam" id="PF13559">
    <property type="entry name" value="DUF4129"/>
    <property type="match status" value="1"/>
</dbReference>
<dbReference type="Proteomes" id="UP000014227">
    <property type="component" value="Chromosome I"/>
</dbReference>
<dbReference type="Gene3D" id="3.10.620.30">
    <property type="match status" value="1"/>
</dbReference>
<dbReference type="AlphaFoldDB" id="S0EXJ1"/>
<gene>
    <name evidence="3" type="ORF">CCALI_00688</name>
</gene>
<feature type="transmembrane region" description="Helical" evidence="1">
    <location>
        <begin position="156"/>
        <end position="174"/>
    </location>
</feature>
<dbReference type="PANTHER" id="PTHR42736">
    <property type="entry name" value="PROTEIN-GLUTAMINE GAMMA-GLUTAMYLTRANSFERASE"/>
    <property type="match status" value="1"/>
</dbReference>
<dbReference type="GO" id="GO:0006508">
    <property type="term" value="P:proteolysis"/>
    <property type="evidence" value="ECO:0007669"/>
    <property type="project" value="UniProtKB-KW"/>
</dbReference>
<feature type="transmembrane region" description="Helical" evidence="1">
    <location>
        <begin position="195"/>
        <end position="218"/>
    </location>
</feature>
<feature type="transmembrane region" description="Helical" evidence="1">
    <location>
        <begin position="112"/>
        <end position="129"/>
    </location>
</feature>
<keyword evidence="1" id="KW-0812">Transmembrane</keyword>
<feature type="transmembrane region" description="Helical" evidence="1">
    <location>
        <begin position="24"/>
        <end position="45"/>
    </location>
</feature>
<dbReference type="STRING" id="454171.CP488_00465"/>
<reference evidence="4" key="1">
    <citation type="submission" date="2013-03" db="EMBL/GenBank/DDBJ databases">
        <title>Genome sequence of Chthonomonas calidirosea, the first sequenced genome from the Armatimonadetes phylum (formally candidate division OP10).</title>
        <authorList>
            <person name="Lee K.C.Y."/>
            <person name="Morgan X.C."/>
            <person name="Dunfield P.F."/>
            <person name="Tamas I."/>
            <person name="Houghton K.M."/>
            <person name="Vyssotski M."/>
            <person name="Ryan J.L.J."/>
            <person name="Lagutin K."/>
            <person name="McDonald I.R."/>
            <person name="Stott M.B."/>
        </authorList>
    </citation>
    <scope>NUCLEOTIDE SEQUENCE [LARGE SCALE GENOMIC DNA]</scope>
    <source>
        <strain evidence="4">DSM 23976 / ICMP 18418 / T49</strain>
    </source>
</reference>
<evidence type="ECO:0000256" key="1">
    <source>
        <dbReference type="SAM" id="Phobius"/>
    </source>
</evidence>
<dbReference type="OrthoDB" id="9804872at2"/>
<evidence type="ECO:0000259" key="2">
    <source>
        <dbReference type="SMART" id="SM00460"/>
    </source>
</evidence>
<dbReference type="PANTHER" id="PTHR42736:SF1">
    <property type="entry name" value="PROTEIN-GLUTAMINE GAMMA-GLUTAMYLTRANSFERASE"/>
    <property type="match status" value="1"/>
</dbReference>
<dbReference type="KEGG" id="ccz:CCALI_00688"/>
<proteinExistence type="predicted"/>
<feature type="transmembrane region" description="Helical" evidence="1">
    <location>
        <begin position="134"/>
        <end position="150"/>
    </location>
</feature>
<keyword evidence="3" id="KW-0645">Protease</keyword>
<evidence type="ECO:0000313" key="4">
    <source>
        <dbReference type="Proteomes" id="UP000014227"/>
    </source>
</evidence>
<feature type="transmembrane region" description="Helical" evidence="1">
    <location>
        <begin position="595"/>
        <end position="622"/>
    </location>
</feature>
<dbReference type="InterPro" id="IPR038765">
    <property type="entry name" value="Papain-like_cys_pep_sf"/>
</dbReference>
<dbReference type="EMBL" id="HF951689">
    <property type="protein sequence ID" value="CCW34513.1"/>
    <property type="molecule type" value="Genomic_DNA"/>
</dbReference>
<sequence>MNPEATHRAGEATSQQTAQDRPSILLYLAGLVVTLSGLFAVNYTYNDPGAQLIYLLAAFGYASSYFLRWRGVKTLSVGLLLLMIGLAVVTFVNPSTLPFFNNQDQTDDRILGLLQLFVWASILHSYTLLNDSTVLFACVPCMTMLALVSARNPDPAIHQDFLVFVAASIFLLIHENYLRTTHTRIFAAPKQRRSLYSGQIALALACLFCTLVLSNLVATPLRAMGQALFGAIFQQSPYYQRYLPLSSSTSTQVQVSERNHIRVASGPVTSSDQPLFEVTSPRPLYWRGEVLTLYNGIGFEAASTSSPTEQLFPAEQSDTQRIQQYEDITGPMGSVDTSPHHFILPLSPLELDETQMQHSMEIKQRVHVVGGTILQIYGAGNIRSLDVPYNTLAYDQLSEKLSAPDPLHIQSIYTVVSRVPTEDPSILRKASSSLSDVPPFIRDTCLQTAVNGHDDPALRQLALQITRGLHNNYDKASAIRAYIASHCKYNLHAPPAPTDQDVVDYFLFKSRQGYCDSFGAAMVMLCRYAGIPARLASGFITGEVRGDNTYLVREKDKHIWAEVFFPQIGWVPFDATEGAQEVTTSPGTMGRIKDFLSWCFAHGALPALILCTVMALLTFVLWNELGRRLRRNRWTAELAPERFVTNREVIAYYLQLCSFLARKGLPRASSMTPDEYLHTLTRILGDGDWQSLMQTITQLYTEARYSSRELSTEEVNAMKQHISQLRTLLRHYTASASRMTVTAAT</sequence>
<dbReference type="HOGENOM" id="CLU_372882_0_0_0"/>
<accession>S0EXJ1</accession>
<dbReference type="SMART" id="SM00460">
    <property type="entry name" value="TGc"/>
    <property type="match status" value="1"/>
</dbReference>
<dbReference type="InterPro" id="IPR052901">
    <property type="entry name" value="Bact_TGase-like"/>
</dbReference>
<keyword evidence="4" id="KW-1185">Reference proteome</keyword>
<dbReference type="SUPFAM" id="SSF54001">
    <property type="entry name" value="Cysteine proteinases"/>
    <property type="match status" value="1"/>
</dbReference>
<keyword evidence="1" id="KW-1133">Transmembrane helix</keyword>
<dbReference type="Pfam" id="PF01841">
    <property type="entry name" value="Transglut_core"/>
    <property type="match status" value="1"/>
</dbReference>
<dbReference type="PATRIC" id="fig|1303518.3.peg.694"/>
<keyword evidence="1" id="KW-0472">Membrane</keyword>
<protein>
    <submittedName>
        <fullName evidence="3">Transglutaminase-like enzymes, putative cysteine proteases</fullName>
    </submittedName>
</protein>
<organism evidence="3 4">
    <name type="scientific">Chthonomonas calidirosea (strain DSM 23976 / ICMP 18418 / T49)</name>
    <dbReference type="NCBI Taxonomy" id="1303518"/>
    <lineage>
        <taxon>Bacteria</taxon>
        <taxon>Bacillati</taxon>
        <taxon>Armatimonadota</taxon>
        <taxon>Chthonomonadia</taxon>
        <taxon>Chthonomonadales</taxon>
        <taxon>Chthonomonadaceae</taxon>
        <taxon>Chthonomonas</taxon>
    </lineage>
</organism>
<dbReference type="InterPro" id="IPR025403">
    <property type="entry name" value="TgpA-like_C"/>
</dbReference>
<dbReference type="InParanoid" id="S0EXJ1"/>
<dbReference type="InterPro" id="IPR002931">
    <property type="entry name" value="Transglutaminase-like"/>
</dbReference>
<feature type="transmembrane region" description="Helical" evidence="1">
    <location>
        <begin position="51"/>
        <end position="67"/>
    </location>
</feature>
<feature type="transmembrane region" description="Helical" evidence="1">
    <location>
        <begin position="74"/>
        <end position="92"/>
    </location>
</feature>